<reference evidence="16" key="3">
    <citation type="submission" date="2025-09" db="UniProtKB">
        <authorList>
            <consortium name="Ensembl"/>
        </authorList>
    </citation>
    <scope>IDENTIFICATION</scope>
</reference>
<dbReference type="InterPro" id="IPR036396">
    <property type="entry name" value="Cyt_P450_sf"/>
</dbReference>
<feature type="transmembrane region" description="Helical" evidence="15">
    <location>
        <begin position="61"/>
        <end position="79"/>
    </location>
</feature>
<dbReference type="InterPro" id="IPR002403">
    <property type="entry name" value="Cyt_P450_E_grp-IV"/>
</dbReference>
<dbReference type="PANTHER" id="PTHR24304">
    <property type="entry name" value="CYTOCHROME P450 FAMILY 7"/>
    <property type="match status" value="1"/>
</dbReference>
<keyword evidence="11 15" id="KW-0472">Membrane</keyword>
<evidence type="ECO:0000256" key="14">
    <source>
        <dbReference type="PIRSR" id="PIRSR000047-2"/>
    </source>
</evidence>
<gene>
    <name evidence="16" type="primary">LOC115572702</name>
</gene>
<proteinExistence type="inferred from homology"/>
<evidence type="ECO:0000256" key="6">
    <source>
        <dbReference type="ARBA" id="ARBA00022723"/>
    </source>
</evidence>
<organism evidence="16 17">
    <name type="scientific">Sparus aurata</name>
    <name type="common">Gilthead sea bream</name>
    <dbReference type="NCBI Taxonomy" id="8175"/>
    <lineage>
        <taxon>Eukaryota</taxon>
        <taxon>Metazoa</taxon>
        <taxon>Chordata</taxon>
        <taxon>Craniata</taxon>
        <taxon>Vertebrata</taxon>
        <taxon>Euteleostomi</taxon>
        <taxon>Actinopterygii</taxon>
        <taxon>Neopterygii</taxon>
        <taxon>Teleostei</taxon>
        <taxon>Neoteleostei</taxon>
        <taxon>Acanthomorphata</taxon>
        <taxon>Eupercaria</taxon>
        <taxon>Spariformes</taxon>
        <taxon>Sparidae</taxon>
        <taxon>Sparus</taxon>
    </lineage>
</organism>
<keyword evidence="6 13" id="KW-0479">Metal-binding</keyword>
<evidence type="ECO:0000256" key="15">
    <source>
        <dbReference type="SAM" id="Phobius"/>
    </source>
</evidence>
<feature type="binding site" evidence="14">
    <location>
        <position position="346"/>
    </location>
    <ligand>
        <name>substrate</name>
    </ligand>
</feature>
<evidence type="ECO:0000256" key="9">
    <source>
        <dbReference type="ARBA" id="ARBA00023004"/>
    </source>
</evidence>
<dbReference type="Pfam" id="PF00067">
    <property type="entry name" value="p450"/>
    <property type="match status" value="1"/>
</dbReference>
<keyword evidence="8" id="KW-0560">Oxidoreductase</keyword>
<accession>A0A671TYR5</accession>
<dbReference type="GO" id="GO:0016705">
    <property type="term" value="F:oxidoreductase activity, acting on paired donors, with incorporation or reduction of molecular oxygen"/>
    <property type="evidence" value="ECO:0007669"/>
    <property type="project" value="InterPro"/>
</dbReference>
<comment type="cofactor">
    <cofactor evidence="1 13">
        <name>heme</name>
        <dbReference type="ChEBI" id="CHEBI:30413"/>
    </cofactor>
</comment>
<evidence type="ECO:0000256" key="11">
    <source>
        <dbReference type="ARBA" id="ARBA00023136"/>
    </source>
</evidence>
<evidence type="ECO:0000256" key="7">
    <source>
        <dbReference type="ARBA" id="ARBA00022824"/>
    </source>
</evidence>
<dbReference type="PIRSF" id="PIRSF000047">
    <property type="entry name" value="Cytochrome_CYPVIIA1"/>
    <property type="match status" value="1"/>
</dbReference>
<evidence type="ECO:0000256" key="13">
    <source>
        <dbReference type="PIRSR" id="PIRSR000047-1"/>
    </source>
</evidence>
<dbReference type="GO" id="GO:0006699">
    <property type="term" value="P:bile acid biosynthetic process"/>
    <property type="evidence" value="ECO:0007669"/>
    <property type="project" value="TreeGrafter"/>
</dbReference>
<evidence type="ECO:0000256" key="3">
    <source>
        <dbReference type="ARBA" id="ARBA00004860"/>
    </source>
</evidence>
<dbReference type="SUPFAM" id="SSF48264">
    <property type="entry name" value="Cytochrome P450"/>
    <property type="match status" value="1"/>
</dbReference>
<evidence type="ECO:0000256" key="4">
    <source>
        <dbReference type="ARBA" id="ARBA00010617"/>
    </source>
</evidence>
<dbReference type="PRINTS" id="PR00465">
    <property type="entry name" value="EP450IV"/>
</dbReference>
<protein>
    <submittedName>
        <fullName evidence="16">Cytochrome P450, family 7, subfamily B, polypeptide 1</fullName>
    </submittedName>
</protein>
<keyword evidence="9 13" id="KW-0408">Iron</keyword>
<reference evidence="16" key="1">
    <citation type="submission" date="2021-04" db="EMBL/GenBank/DDBJ databases">
        <authorList>
            <consortium name="Wellcome Sanger Institute Data Sharing"/>
        </authorList>
    </citation>
    <scope>NUCLEOTIDE SEQUENCE [LARGE SCALE GENOMIC DNA]</scope>
</reference>
<comment type="subcellular location">
    <subcellularLocation>
        <location evidence="2">Endoplasmic reticulum membrane</location>
    </subcellularLocation>
</comment>
<evidence type="ECO:0000256" key="10">
    <source>
        <dbReference type="ARBA" id="ARBA00023098"/>
    </source>
</evidence>
<dbReference type="GO" id="GO:0042632">
    <property type="term" value="P:cholesterol homeostasis"/>
    <property type="evidence" value="ECO:0007669"/>
    <property type="project" value="TreeGrafter"/>
</dbReference>
<dbReference type="AlphaFoldDB" id="A0A671TYR5"/>
<evidence type="ECO:0000313" key="16">
    <source>
        <dbReference type="Ensembl" id="ENSSAUP00010007184.1"/>
    </source>
</evidence>
<keyword evidence="15" id="KW-0812">Transmembrane</keyword>
<sequence length="559" mass="64478">MTWTVVTTDIIIMTSSSSSSVTSPVSCEPARAVTGSCVCVCVREREREQMIECLGPTHSDMSALLLLLLGLLPLIICVLRARKRRDDEPPLINGWIPFLGKALEFGRDAYRFLEEQKKKFGDIFTVHIAGKYMTFIMDPLLYPSIIKQGRQLDFHQFSDKVAPIVFGYPPVMNRKSPGLHDEIIRSFHLLQGDNLTSLTESMMGNLMLVYRQDHLSERPGEEGGWRSGSMYEFCNSVMFEATFLTLYGRPSSASRHSEMVVMRENFVRFDTMFPLLVAEVPIWLLRRTKAIREKLINYFLPHRMSCWLNTSHFIRRRLELLDQYDTLRDVDKAAHHFAILWASVGNTVPASFWAMYYLVSHPEALEVVRREIHDVLKLSGVEFSSDQDVMFSREQLDKLVYLESSINESLRLSSASMNIRVAQEDFSLRLDGEHSAAVRKGDIIVLYPQSLHMDPDIYDEPQTFRFDRYIQDGREKTDFYKDGQRLRYYRMPFGSGSSMCPGRYFAVNEIKQFLCLLLLYFDLQLVEGQTRVTVDCGRAGLGILLPSTDVRFRYRLRTV</sequence>
<keyword evidence="7" id="KW-0256">Endoplasmic reticulum</keyword>
<dbReference type="Gene3D" id="1.10.630.10">
    <property type="entry name" value="Cytochrome P450"/>
    <property type="match status" value="1"/>
</dbReference>
<evidence type="ECO:0000256" key="2">
    <source>
        <dbReference type="ARBA" id="ARBA00004586"/>
    </source>
</evidence>
<keyword evidence="17" id="KW-1185">Reference proteome</keyword>
<evidence type="ECO:0000256" key="1">
    <source>
        <dbReference type="ARBA" id="ARBA00001971"/>
    </source>
</evidence>
<keyword evidence="12" id="KW-0753">Steroid metabolism</keyword>
<dbReference type="InterPro" id="IPR001128">
    <property type="entry name" value="Cyt_P450"/>
</dbReference>
<keyword evidence="5 13" id="KW-0349">Heme</keyword>
<dbReference type="CDD" id="cd20632">
    <property type="entry name" value="CYP7B1"/>
    <property type="match status" value="1"/>
</dbReference>
<evidence type="ECO:0000256" key="8">
    <source>
        <dbReference type="ARBA" id="ARBA00023002"/>
    </source>
</evidence>
<dbReference type="Ensembl" id="ENSSAUT00010007704.1">
    <property type="protein sequence ID" value="ENSSAUP00010007184.1"/>
    <property type="gene ID" value="ENSSAUG00010003593.1"/>
</dbReference>
<dbReference type="InterPro" id="IPR050529">
    <property type="entry name" value="CYP450_sterol_14alpha_dmase"/>
</dbReference>
<dbReference type="GO" id="GO:0005506">
    <property type="term" value="F:iron ion binding"/>
    <property type="evidence" value="ECO:0007669"/>
    <property type="project" value="InterPro"/>
</dbReference>
<feature type="binding site" description="axial binding residue" evidence="13">
    <location>
        <position position="500"/>
    </location>
    <ligand>
        <name>heme</name>
        <dbReference type="ChEBI" id="CHEBI:30413"/>
    </ligand>
    <ligandPart>
        <name>Fe</name>
        <dbReference type="ChEBI" id="CHEBI:18248"/>
    </ligandPart>
</feature>
<dbReference type="GO" id="GO:0008395">
    <property type="term" value="F:steroid hydroxylase activity"/>
    <property type="evidence" value="ECO:0007669"/>
    <property type="project" value="TreeGrafter"/>
</dbReference>
<dbReference type="GO" id="GO:0020037">
    <property type="term" value="F:heme binding"/>
    <property type="evidence" value="ECO:0007669"/>
    <property type="project" value="InterPro"/>
</dbReference>
<dbReference type="InParanoid" id="A0A671TYR5"/>
<comment type="similarity">
    <text evidence="4">Belongs to the cytochrome P450 family.</text>
</comment>
<dbReference type="PANTHER" id="PTHR24304:SF0">
    <property type="entry name" value="CYTOCHROME P450 7B1"/>
    <property type="match status" value="1"/>
</dbReference>
<dbReference type="InterPro" id="IPR024204">
    <property type="entry name" value="Cyt_P450_CYP7A1-type"/>
</dbReference>
<dbReference type="GeneTree" id="ENSGT00940000153141"/>
<name>A0A671TYR5_SPAAU</name>
<evidence type="ECO:0000313" key="17">
    <source>
        <dbReference type="Proteomes" id="UP000472265"/>
    </source>
</evidence>
<keyword evidence="15" id="KW-1133">Transmembrane helix</keyword>
<evidence type="ECO:0000256" key="12">
    <source>
        <dbReference type="ARBA" id="ARBA00023221"/>
    </source>
</evidence>
<dbReference type="FunCoup" id="A0A671TYR5">
    <property type="interactions" value="14"/>
</dbReference>
<comment type="pathway">
    <text evidence="3">Lipid metabolism; bile acid biosynthesis.</text>
</comment>
<keyword evidence="10" id="KW-0443">Lipid metabolism</keyword>
<dbReference type="Proteomes" id="UP000472265">
    <property type="component" value="Chromosome 21"/>
</dbReference>
<dbReference type="GO" id="GO:0005789">
    <property type="term" value="C:endoplasmic reticulum membrane"/>
    <property type="evidence" value="ECO:0007669"/>
    <property type="project" value="UniProtKB-SubCell"/>
</dbReference>
<reference evidence="16" key="2">
    <citation type="submission" date="2025-08" db="UniProtKB">
        <authorList>
            <consortium name="Ensembl"/>
        </authorList>
    </citation>
    <scope>IDENTIFICATION</scope>
</reference>
<evidence type="ECO:0000256" key="5">
    <source>
        <dbReference type="ARBA" id="ARBA00022617"/>
    </source>
</evidence>
<dbReference type="OMA" id="WSEVVQM"/>